<evidence type="ECO:0000313" key="1">
    <source>
        <dbReference type="EMBL" id="MPC58033.1"/>
    </source>
</evidence>
<reference evidence="1 2" key="1">
    <citation type="submission" date="2019-05" db="EMBL/GenBank/DDBJ databases">
        <title>Another draft genome of Portunus trituberculatus and its Hox gene families provides insights of decapod evolution.</title>
        <authorList>
            <person name="Jeong J.-H."/>
            <person name="Song I."/>
            <person name="Kim S."/>
            <person name="Choi T."/>
            <person name="Kim D."/>
            <person name="Ryu S."/>
            <person name="Kim W."/>
        </authorList>
    </citation>
    <scope>NUCLEOTIDE SEQUENCE [LARGE SCALE GENOMIC DNA]</scope>
    <source>
        <tissue evidence="1">Muscle</tissue>
    </source>
</reference>
<proteinExistence type="predicted"/>
<keyword evidence="2" id="KW-1185">Reference proteome</keyword>
<comment type="caution">
    <text evidence="1">The sequence shown here is derived from an EMBL/GenBank/DDBJ whole genome shotgun (WGS) entry which is preliminary data.</text>
</comment>
<organism evidence="1 2">
    <name type="scientific">Portunus trituberculatus</name>
    <name type="common">Swimming crab</name>
    <name type="synonym">Neptunus trituberculatus</name>
    <dbReference type="NCBI Taxonomy" id="210409"/>
    <lineage>
        <taxon>Eukaryota</taxon>
        <taxon>Metazoa</taxon>
        <taxon>Ecdysozoa</taxon>
        <taxon>Arthropoda</taxon>
        <taxon>Crustacea</taxon>
        <taxon>Multicrustacea</taxon>
        <taxon>Malacostraca</taxon>
        <taxon>Eumalacostraca</taxon>
        <taxon>Eucarida</taxon>
        <taxon>Decapoda</taxon>
        <taxon>Pleocyemata</taxon>
        <taxon>Brachyura</taxon>
        <taxon>Eubrachyura</taxon>
        <taxon>Portunoidea</taxon>
        <taxon>Portunidae</taxon>
        <taxon>Portuninae</taxon>
        <taxon>Portunus</taxon>
    </lineage>
</organism>
<sequence length="187" mass="20676">MNFSVYNYYRYSNSPCGPLAAWWSRQRQGLSRADDAAIRTPPPPHSSPANIITRDSKARPGVHQCCKADVVWSEDWKTSGHKGDCKGGQSPALTQQPSGCTSLTVIPPRWPQRSFSSSGSHMQYSVFFQVCLSNPIPSTLIQPSKSTDKTPLRTKNMGYAECEVTNRRSGVAADQASGRLHVKMRFV</sequence>
<dbReference type="AlphaFoldDB" id="A0A5B7GKK8"/>
<accession>A0A5B7GKK8</accession>
<protein>
    <submittedName>
        <fullName evidence="1">Uncharacterized protein</fullName>
    </submittedName>
</protein>
<gene>
    <name evidence="1" type="ORF">E2C01_052025</name>
</gene>
<dbReference type="Proteomes" id="UP000324222">
    <property type="component" value="Unassembled WGS sequence"/>
</dbReference>
<name>A0A5B7GKK8_PORTR</name>
<evidence type="ECO:0000313" key="2">
    <source>
        <dbReference type="Proteomes" id="UP000324222"/>
    </source>
</evidence>
<dbReference type="EMBL" id="VSRR010015302">
    <property type="protein sequence ID" value="MPC58033.1"/>
    <property type="molecule type" value="Genomic_DNA"/>
</dbReference>